<evidence type="ECO:0000259" key="8">
    <source>
        <dbReference type="Pfam" id="PF01529"/>
    </source>
</evidence>
<dbReference type="EC" id="2.3.1.225" evidence="7"/>
<keyword evidence="6 7" id="KW-0012">Acyltransferase</keyword>
<dbReference type="Pfam" id="PF01529">
    <property type="entry name" value="DHHC"/>
    <property type="match status" value="1"/>
</dbReference>
<feature type="transmembrane region" description="Helical" evidence="7">
    <location>
        <begin position="199"/>
        <end position="227"/>
    </location>
</feature>
<keyword evidence="3 7" id="KW-0812">Transmembrane</keyword>
<keyword evidence="10" id="KW-1185">Reference proteome</keyword>
<dbReference type="EMBL" id="JAVEPI010000003">
    <property type="protein sequence ID" value="KAK1442918.1"/>
    <property type="molecule type" value="Genomic_DNA"/>
</dbReference>
<feature type="domain" description="Palmitoyltransferase DHHC" evidence="8">
    <location>
        <begin position="115"/>
        <end position="241"/>
    </location>
</feature>
<dbReference type="InterPro" id="IPR039859">
    <property type="entry name" value="PFA4/ZDH16/20/ERF2-like"/>
</dbReference>
<proteinExistence type="inferred from homology"/>
<dbReference type="InterPro" id="IPR001594">
    <property type="entry name" value="Palmitoyltrfase_DHHC"/>
</dbReference>
<reference evidence="9" key="1">
    <citation type="submission" date="2023-08" db="EMBL/GenBank/DDBJ databases">
        <title>Draft sequence of the Babesia gibsoni genome.</title>
        <authorList>
            <person name="Yamagishi J.Y."/>
            <person name="Xuan X.X."/>
        </authorList>
    </citation>
    <scope>NUCLEOTIDE SEQUENCE</scope>
    <source>
        <strain evidence="9">Azabu</strain>
    </source>
</reference>
<evidence type="ECO:0000256" key="4">
    <source>
        <dbReference type="ARBA" id="ARBA00022989"/>
    </source>
</evidence>
<evidence type="ECO:0000313" key="10">
    <source>
        <dbReference type="Proteomes" id="UP001230268"/>
    </source>
</evidence>
<comment type="caution">
    <text evidence="9">The sequence shown here is derived from an EMBL/GenBank/DDBJ whole genome shotgun (WGS) entry which is preliminary data.</text>
</comment>
<evidence type="ECO:0000256" key="2">
    <source>
        <dbReference type="ARBA" id="ARBA00022679"/>
    </source>
</evidence>
<evidence type="ECO:0000313" key="9">
    <source>
        <dbReference type="EMBL" id="KAK1442918.1"/>
    </source>
</evidence>
<dbReference type="Proteomes" id="UP001230268">
    <property type="component" value="Unassembled WGS sequence"/>
</dbReference>
<evidence type="ECO:0000256" key="7">
    <source>
        <dbReference type="RuleBase" id="RU079119"/>
    </source>
</evidence>
<keyword evidence="2 7" id="KW-0808">Transferase</keyword>
<name>A0AAD8LK42_BABGI</name>
<comment type="domain">
    <text evidence="7">The DHHC domain is required for palmitoyltransferase activity.</text>
</comment>
<evidence type="ECO:0000256" key="6">
    <source>
        <dbReference type="ARBA" id="ARBA00023315"/>
    </source>
</evidence>
<dbReference type="GO" id="GO:0019706">
    <property type="term" value="F:protein-cysteine S-palmitoyltransferase activity"/>
    <property type="evidence" value="ECO:0007669"/>
    <property type="project" value="UniProtKB-EC"/>
</dbReference>
<feature type="transmembrane region" description="Helical" evidence="7">
    <location>
        <begin position="163"/>
        <end position="187"/>
    </location>
</feature>
<feature type="transmembrane region" description="Helical" evidence="7">
    <location>
        <begin position="12"/>
        <end position="37"/>
    </location>
</feature>
<sequence>MRGASKSIGRLLPICFICLVFFVIYTIYVEFVCIPYFQLDVDPQYRLRSLQIEGERQLIKLHILSVLLIWSFIRTSLTDPGYIPGTGIKPTTMTPSEQWKLDDHNIYSCKERKKNGEFRYCKYEQCYKPDRAHFCRQLGRNVLKMDHYCPWVSNCIGFYNYKFFFLTLFYANVTDCYLLSSIYNIFFKLYVDPNASFNQLFYLALISVLLIVITGILIPFMFFHLWLVSINMTTIEFCEWKASGSYCYNLGAFENFKSVFGSNVLLWLIPYGYPEGDGIHYPDGVKYFSLLGI</sequence>
<protein>
    <recommendedName>
        <fullName evidence="7">Palmitoyltransferase</fullName>
        <ecNumber evidence="7">2.3.1.225</ecNumber>
    </recommendedName>
</protein>
<evidence type="ECO:0000256" key="5">
    <source>
        <dbReference type="ARBA" id="ARBA00023136"/>
    </source>
</evidence>
<gene>
    <name evidence="9" type="ORF">BgAZ_304360</name>
</gene>
<keyword evidence="4 7" id="KW-1133">Transmembrane helix</keyword>
<dbReference type="PROSITE" id="PS50216">
    <property type="entry name" value="DHHC"/>
    <property type="match status" value="1"/>
</dbReference>
<accession>A0AAD8LK42</accession>
<comment type="subcellular location">
    <subcellularLocation>
        <location evidence="1">Membrane</location>
        <topology evidence="1">Multi-pass membrane protein</topology>
    </subcellularLocation>
</comment>
<dbReference type="GO" id="GO:0016020">
    <property type="term" value="C:membrane"/>
    <property type="evidence" value="ECO:0007669"/>
    <property type="project" value="UniProtKB-SubCell"/>
</dbReference>
<evidence type="ECO:0000256" key="3">
    <source>
        <dbReference type="ARBA" id="ARBA00022692"/>
    </source>
</evidence>
<dbReference type="PANTHER" id="PTHR12246">
    <property type="entry name" value="PALMITOYLTRANSFERASE ZDHHC16"/>
    <property type="match status" value="1"/>
</dbReference>
<keyword evidence="5 7" id="KW-0472">Membrane</keyword>
<comment type="similarity">
    <text evidence="7">Belongs to the DHHC palmitoyltransferase family.</text>
</comment>
<comment type="catalytic activity">
    <reaction evidence="7">
        <text>L-cysteinyl-[protein] + hexadecanoyl-CoA = S-hexadecanoyl-L-cysteinyl-[protein] + CoA</text>
        <dbReference type="Rhea" id="RHEA:36683"/>
        <dbReference type="Rhea" id="RHEA-COMP:10131"/>
        <dbReference type="Rhea" id="RHEA-COMP:11032"/>
        <dbReference type="ChEBI" id="CHEBI:29950"/>
        <dbReference type="ChEBI" id="CHEBI:57287"/>
        <dbReference type="ChEBI" id="CHEBI:57379"/>
        <dbReference type="ChEBI" id="CHEBI:74151"/>
        <dbReference type="EC" id="2.3.1.225"/>
    </reaction>
</comment>
<organism evidence="9 10">
    <name type="scientific">Babesia gibsoni</name>
    <dbReference type="NCBI Taxonomy" id="33632"/>
    <lineage>
        <taxon>Eukaryota</taxon>
        <taxon>Sar</taxon>
        <taxon>Alveolata</taxon>
        <taxon>Apicomplexa</taxon>
        <taxon>Aconoidasida</taxon>
        <taxon>Piroplasmida</taxon>
        <taxon>Babesiidae</taxon>
        <taxon>Babesia</taxon>
    </lineage>
</organism>
<evidence type="ECO:0000256" key="1">
    <source>
        <dbReference type="ARBA" id="ARBA00004141"/>
    </source>
</evidence>
<dbReference type="AlphaFoldDB" id="A0AAD8LK42"/>